<dbReference type="Proteomes" id="UP000077755">
    <property type="component" value="Chromosome 7"/>
</dbReference>
<evidence type="ECO:0000313" key="1">
    <source>
        <dbReference type="EMBL" id="WOH08147.1"/>
    </source>
</evidence>
<keyword evidence="2" id="KW-1185">Reference proteome</keyword>
<dbReference type="GO" id="GO:0061608">
    <property type="term" value="F:nuclear import signal receptor activity"/>
    <property type="evidence" value="ECO:0007669"/>
    <property type="project" value="TreeGrafter"/>
</dbReference>
<evidence type="ECO:0000313" key="2">
    <source>
        <dbReference type="Proteomes" id="UP000077755"/>
    </source>
</evidence>
<dbReference type="InterPro" id="IPR037766">
    <property type="entry name" value="FHY1"/>
</dbReference>
<dbReference type="GO" id="GO:0051457">
    <property type="term" value="P:maintenance of protein location in nucleus"/>
    <property type="evidence" value="ECO:0007669"/>
    <property type="project" value="TreeGrafter"/>
</dbReference>
<dbReference type="EMBL" id="CP093349">
    <property type="protein sequence ID" value="WOH08147.1"/>
    <property type="molecule type" value="Genomic_DNA"/>
</dbReference>
<dbReference type="KEGG" id="dcr:108193710"/>
<organism evidence="1 2">
    <name type="scientific">Daucus carota subsp. sativus</name>
    <name type="common">Carrot</name>
    <dbReference type="NCBI Taxonomy" id="79200"/>
    <lineage>
        <taxon>Eukaryota</taxon>
        <taxon>Viridiplantae</taxon>
        <taxon>Streptophyta</taxon>
        <taxon>Embryophyta</taxon>
        <taxon>Tracheophyta</taxon>
        <taxon>Spermatophyta</taxon>
        <taxon>Magnoliopsida</taxon>
        <taxon>eudicotyledons</taxon>
        <taxon>Gunneridae</taxon>
        <taxon>Pentapetalae</taxon>
        <taxon>asterids</taxon>
        <taxon>campanulids</taxon>
        <taxon>Apiales</taxon>
        <taxon>Apiaceae</taxon>
        <taxon>Apioideae</taxon>
        <taxon>Scandiceae</taxon>
        <taxon>Daucinae</taxon>
        <taxon>Daucus</taxon>
        <taxon>Daucus sect. Daucus</taxon>
    </lineage>
</organism>
<dbReference type="PANTHER" id="PTHR37723:SF1">
    <property type="entry name" value="PROTEIN FAR-RED-ELONGATED HYPOCOTYL 1-LIKE"/>
    <property type="match status" value="1"/>
</dbReference>
<dbReference type="AlphaFoldDB" id="A0AAF0XJG3"/>
<reference evidence="1" key="1">
    <citation type="journal article" date="2016" name="Nat. Genet.">
        <title>A high-quality carrot genome assembly provides new insights into carotenoid accumulation and asterid genome evolution.</title>
        <authorList>
            <person name="Iorizzo M."/>
            <person name="Ellison S."/>
            <person name="Senalik D."/>
            <person name="Zeng P."/>
            <person name="Satapoomin P."/>
            <person name="Huang J."/>
            <person name="Bowman M."/>
            <person name="Iovene M."/>
            <person name="Sanseverino W."/>
            <person name="Cavagnaro P."/>
            <person name="Yildiz M."/>
            <person name="Macko-Podgorni A."/>
            <person name="Moranska E."/>
            <person name="Grzebelus E."/>
            <person name="Grzebelus D."/>
            <person name="Ashrafi H."/>
            <person name="Zheng Z."/>
            <person name="Cheng S."/>
            <person name="Spooner D."/>
            <person name="Van Deynze A."/>
            <person name="Simon P."/>
        </authorList>
    </citation>
    <scope>NUCLEOTIDE SEQUENCE</scope>
    <source>
        <tissue evidence="1">Leaf</tissue>
    </source>
</reference>
<protein>
    <recommendedName>
        <fullName evidence="3">Far-red elongated hypocotyl 1</fullName>
    </recommendedName>
</protein>
<evidence type="ECO:0008006" key="3">
    <source>
        <dbReference type="Google" id="ProtNLM"/>
    </source>
</evidence>
<reference evidence="1" key="2">
    <citation type="submission" date="2022-03" db="EMBL/GenBank/DDBJ databases">
        <title>Draft title - Genomic analysis of global carrot germplasm unveils the trajectory of domestication and the origin of high carotenoid orange carrot.</title>
        <authorList>
            <person name="Iorizzo M."/>
            <person name="Ellison S."/>
            <person name="Senalik D."/>
            <person name="Macko-Podgorni A."/>
            <person name="Grzebelus D."/>
            <person name="Bostan H."/>
            <person name="Rolling W."/>
            <person name="Curaba J."/>
            <person name="Simon P."/>
        </authorList>
    </citation>
    <scope>NUCLEOTIDE SEQUENCE</scope>
    <source>
        <tissue evidence="1">Leaf</tissue>
    </source>
</reference>
<name>A0AAF0XJG3_DAUCS</name>
<dbReference type="GO" id="GO:0016607">
    <property type="term" value="C:nuclear speck"/>
    <property type="evidence" value="ECO:0007669"/>
    <property type="project" value="TreeGrafter"/>
</dbReference>
<dbReference type="GO" id="GO:0005737">
    <property type="term" value="C:cytoplasm"/>
    <property type="evidence" value="ECO:0007669"/>
    <property type="project" value="TreeGrafter"/>
</dbReference>
<proteinExistence type="predicted"/>
<dbReference type="GO" id="GO:0009639">
    <property type="term" value="P:response to red or far red light"/>
    <property type="evidence" value="ECO:0007669"/>
    <property type="project" value="InterPro"/>
</dbReference>
<sequence length="253" mass="28284">MEEDCSDPSDIKSVDGDNVLHASIIIMNKKRKLQVEQLDLPLPKHNCCKKGITSELRVSSTETPKQSVCAVLIAGIIHQEEKESESEVDSGNGSNSLVEDYDSVMSESYGTKNNTVYLNTLSVDCTSTPVNQTSEFDKGAMFSLDSRVTKSSTDKGKSQCTEYDHPLDDMGLFASLNDFSDYADYEEYVCLNYGDDSIQQYKQLKLLYASSLNPENLMLSSDGWDVKNQEYQPAGEKPTIDKDFEDYFSDLMI</sequence>
<gene>
    <name evidence="1" type="ORF">DCAR_0727584</name>
</gene>
<accession>A0AAF0XJG3</accession>
<dbReference type="PANTHER" id="PTHR37723">
    <property type="entry name" value="PROTEIN FAR-RED ELONGATED HYPOCOTYL 1"/>
    <property type="match status" value="1"/>
</dbReference>